<accession>A0A1V2GUI7</accession>
<evidence type="ECO:0000256" key="5">
    <source>
        <dbReference type="ARBA" id="ARBA00022840"/>
    </source>
</evidence>
<dbReference type="EMBL" id="MLCO01000436">
    <property type="protein sequence ID" value="ONG44472.1"/>
    <property type="molecule type" value="Genomic_DNA"/>
</dbReference>
<keyword evidence="13" id="KW-1185">Reference proteome</keyword>
<dbReference type="InterPro" id="IPR029055">
    <property type="entry name" value="Ntn_hydrolases_N"/>
</dbReference>
<proteinExistence type="inferred from homology"/>
<comment type="similarity">
    <text evidence="2">Belongs to the asparagine synthetase family.</text>
</comment>
<dbReference type="PIRSF" id="PIRSF001589">
    <property type="entry name" value="Asn_synthetase_glu-h"/>
    <property type="match status" value="1"/>
</dbReference>
<name>A0A1V2GUI7_9PROT</name>
<dbReference type="AlphaFoldDB" id="A0A1V2GUI7"/>
<evidence type="ECO:0000256" key="10">
    <source>
        <dbReference type="PIRSR" id="PIRSR001589-3"/>
    </source>
</evidence>
<dbReference type="RefSeq" id="WP_076960526.1">
    <property type="nucleotide sequence ID" value="NZ_MLCO01000436.1"/>
</dbReference>
<dbReference type="PANTHER" id="PTHR43284">
    <property type="entry name" value="ASPARAGINE SYNTHETASE (GLUTAMINE-HYDROLYZING)"/>
    <property type="match status" value="1"/>
</dbReference>
<dbReference type="GO" id="GO:0005829">
    <property type="term" value="C:cytosol"/>
    <property type="evidence" value="ECO:0007669"/>
    <property type="project" value="TreeGrafter"/>
</dbReference>
<evidence type="ECO:0000256" key="4">
    <source>
        <dbReference type="ARBA" id="ARBA00022741"/>
    </source>
</evidence>
<dbReference type="PROSITE" id="PS51278">
    <property type="entry name" value="GATASE_TYPE_2"/>
    <property type="match status" value="1"/>
</dbReference>
<feature type="active site" description="For GATase activity" evidence="8">
    <location>
        <position position="2"/>
    </location>
</feature>
<dbReference type="InterPro" id="IPR006426">
    <property type="entry name" value="Asn_synth_AEB"/>
</dbReference>
<dbReference type="Pfam" id="PF00733">
    <property type="entry name" value="Asn_synthase"/>
    <property type="match status" value="1"/>
</dbReference>
<dbReference type="OrthoDB" id="9763290at2"/>
<evidence type="ECO:0000256" key="8">
    <source>
        <dbReference type="PIRSR" id="PIRSR001589-1"/>
    </source>
</evidence>
<dbReference type="SUPFAM" id="SSF56235">
    <property type="entry name" value="N-terminal nucleophile aminohydrolases (Ntn hydrolases)"/>
    <property type="match status" value="1"/>
</dbReference>
<evidence type="ECO:0000313" key="13">
    <source>
        <dbReference type="Proteomes" id="UP000188879"/>
    </source>
</evidence>
<dbReference type="GO" id="GO:0005524">
    <property type="term" value="F:ATP binding"/>
    <property type="evidence" value="ECO:0007669"/>
    <property type="project" value="UniProtKB-KW"/>
</dbReference>
<protein>
    <recommendedName>
        <fullName evidence="3">asparagine synthase (glutamine-hydrolyzing)</fullName>
        <ecNumber evidence="3">6.3.5.4</ecNumber>
    </recommendedName>
</protein>
<evidence type="ECO:0000313" key="12">
    <source>
        <dbReference type="EMBL" id="ONG44472.1"/>
    </source>
</evidence>
<keyword evidence="8" id="KW-0061">Asparagine biosynthesis</keyword>
<keyword evidence="5 9" id="KW-0067">ATP-binding</keyword>
<feature type="domain" description="Glutamine amidotransferase type-2" evidence="11">
    <location>
        <begin position="2"/>
        <end position="211"/>
    </location>
</feature>
<organism evidence="12 13">
    <name type="scientific">Teichococcus deserti</name>
    <dbReference type="NCBI Taxonomy" id="1817963"/>
    <lineage>
        <taxon>Bacteria</taxon>
        <taxon>Pseudomonadati</taxon>
        <taxon>Pseudomonadota</taxon>
        <taxon>Alphaproteobacteria</taxon>
        <taxon>Acetobacterales</taxon>
        <taxon>Roseomonadaceae</taxon>
        <taxon>Roseomonas</taxon>
    </lineage>
</organism>
<dbReference type="InterPro" id="IPR001962">
    <property type="entry name" value="Asn_synthase"/>
</dbReference>
<feature type="binding site" evidence="9">
    <location>
        <position position="98"/>
    </location>
    <ligand>
        <name>L-glutamine</name>
        <dbReference type="ChEBI" id="CHEBI:58359"/>
    </ligand>
</feature>
<dbReference type="GO" id="GO:0006529">
    <property type="term" value="P:asparagine biosynthetic process"/>
    <property type="evidence" value="ECO:0007669"/>
    <property type="project" value="UniProtKB-KW"/>
</dbReference>
<dbReference type="Proteomes" id="UP000188879">
    <property type="component" value="Unassembled WGS sequence"/>
</dbReference>
<evidence type="ECO:0000256" key="7">
    <source>
        <dbReference type="ARBA" id="ARBA00048741"/>
    </source>
</evidence>
<dbReference type="EC" id="6.3.5.4" evidence="3"/>
<dbReference type="SUPFAM" id="SSF52402">
    <property type="entry name" value="Adenine nucleotide alpha hydrolases-like"/>
    <property type="match status" value="1"/>
</dbReference>
<evidence type="ECO:0000256" key="2">
    <source>
        <dbReference type="ARBA" id="ARBA00005752"/>
    </source>
</evidence>
<keyword evidence="4 9" id="KW-0547">Nucleotide-binding</keyword>
<dbReference type="Gene3D" id="3.40.50.620">
    <property type="entry name" value="HUPs"/>
    <property type="match status" value="1"/>
</dbReference>
<dbReference type="Pfam" id="PF13537">
    <property type="entry name" value="GATase_7"/>
    <property type="match status" value="1"/>
</dbReference>
<dbReference type="InterPro" id="IPR014729">
    <property type="entry name" value="Rossmann-like_a/b/a_fold"/>
</dbReference>
<dbReference type="InterPro" id="IPR017932">
    <property type="entry name" value="GATase_2_dom"/>
</dbReference>
<sequence length="591" mass="63739">MCGIAGLILKQGATPDSTPDPLTLQRLTAALAHRGPDGAGHHVAGSVALAHTRLAIIDLATGDQPLFAGSAALVGNGEVYNYRELRQDNQLACATGSDCEPPLHLFRRDGIGFAEQLRGMYALAIHDRAARQLVLARDPFGIKPLYIAELRQGIAFASEPQALIAAGLVRPQVRAESRSELLQMQFTTGAETIFEGIRRVLPGETIAIADGRVLERRRRHALPEGAPRPATEAEALAAFDAALQGSVDLHQRSDVPYGMFLSGGTDSAAVLAMMRRLNEAPVRAYTAGFDVPGAADERDRAAALAKAAGARHETITVTEAEVWKNLPDIVAGMDDPAADYAIIPTWFLARRARAEVKVVLSGEGGDEILGGYGRYRAAMRPWWLGGKAPRTRGAFDRLEDVLRQPPTGWRDGIAAAEAAVALPGRTRLMAAQALDVADWLPNDLLLKLDRCLMAHGVEGRTPFLDTAIAEAAFRLPDGLKVRNRAGKWLLREWLSRHFPAAEPHRPKQGFTVPVGAWIGAQGERLGALVAAQPGVMEVARPEKVVALFKAAAGKREGFAAWHLLFYALWHRRHIEGVLPGGADTFSYLAAR</sequence>
<dbReference type="NCBIfam" id="TIGR01536">
    <property type="entry name" value="asn_synth_AEB"/>
    <property type="match status" value="1"/>
</dbReference>
<evidence type="ECO:0000256" key="1">
    <source>
        <dbReference type="ARBA" id="ARBA00005187"/>
    </source>
</evidence>
<dbReference type="GO" id="GO:0004066">
    <property type="term" value="F:asparagine synthase (glutamine-hydrolyzing) activity"/>
    <property type="evidence" value="ECO:0007669"/>
    <property type="project" value="UniProtKB-EC"/>
</dbReference>
<dbReference type="CDD" id="cd01991">
    <property type="entry name" value="Asn_synthase_B_C"/>
    <property type="match status" value="1"/>
</dbReference>
<dbReference type="PANTHER" id="PTHR43284:SF1">
    <property type="entry name" value="ASPARAGINE SYNTHETASE"/>
    <property type="match status" value="1"/>
</dbReference>
<feature type="binding site" evidence="9">
    <location>
        <begin position="361"/>
        <end position="362"/>
    </location>
    <ligand>
        <name>ATP</name>
        <dbReference type="ChEBI" id="CHEBI:30616"/>
    </ligand>
</feature>
<gene>
    <name evidence="12" type="ORF">BKE38_28215</name>
</gene>
<evidence type="ECO:0000259" key="11">
    <source>
        <dbReference type="PROSITE" id="PS51278"/>
    </source>
</evidence>
<dbReference type="CDD" id="cd00712">
    <property type="entry name" value="AsnB"/>
    <property type="match status" value="1"/>
</dbReference>
<evidence type="ECO:0000256" key="6">
    <source>
        <dbReference type="ARBA" id="ARBA00022962"/>
    </source>
</evidence>
<keyword evidence="8" id="KW-0028">Amino-acid biosynthesis</keyword>
<evidence type="ECO:0000256" key="3">
    <source>
        <dbReference type="ARBA" id="ARBA00012737"/>
    </source>
</evidence>
<reference evidence="12 13" key="1">
    <citation type="submission" date="2016-10" db="EMBL/GenBank/DDBJ databases">
        <title>Draft Genome sequence of Roseomonas sp. strain M3.</title>
        <authorList>
            <person name="Subhash Y."/>
            <person name="Lee S."/>
        </authorList>
    </citation>
    <scope>NUCLEOTIDE SEQUENCE [LARGE SCALE GENOMIC DNA]</scope>
    <source>
        <strain evidence="12 13">M3</strain>
    </source>
</reference>
<keyword evidence="6 8" id="KW-0315">Glutamine amidotransferase</keyword>
<comment type="caution">
    <text evidence="12">The sequence shown here is derived from an EMBL/GenBank/DDBJ whole genome shotgun (WGS) entry which is preliminary data.</text>
</comment>
<dbReference type="Gene3D" id="3.60.20.10">
    <property type="entry name" value="Glutamine Phosphoribosylpyrophosphate, subunit 1, domain 1"/>
    <property type="match status" value="1"/>
</dbReference>
<comment type="pathway">
    <text evidence="1">Amino-acid biosynthesis; L-asparagine biosynthesis; L-asparagine from L-aspartate (L-Gln route): step 1/1.</text>
</comment>
<feature type="site" description="Important for beta-aspartyl-AMP intermediate formation" evidence="10">
    <location>
        <position position="363"/>
    </location>
</feature>
<evidence type="ECO:0000256" key="9">
    <source>
        <dbReference type="PIRSR" id="PIRSR001589-2"/>
    </source>
</evidence>
<dbReference type="InterPro" id="IPR033738">
    <property type="entry name" value="AsnB_N"/>
</dbReference>
<dbReference type="InterPro" id="IPR051786">
    <property type="entry name" value="ASN_synthetase/amidase"/>
</dbReference>
<comment type="catalytic activity">
    <reaction evidence="7">
        <text>L-aspartate + L-glutamine + ATP + H2O = L-asparagine + L-glutamate + AMP + diphosphate + H(+)</text>
        <dbReference type="Rhea" id="RHEA:12228"/>
        <dbReference type="ChEBI" id="CHEBI:15377"/>
        <dbReference type="ChEBI" id="CHEBI:15378"/>
        <dbReference type="ChEBI" id="CHEBI:29985"/>
        <dbReference type="ChEBI" id="CHEBI:29991"/>
        <dbReference type="ChEBI" id="CHEBI:30616"/>
        <dbReference type="ChEBI" id="CHEBI:33019"/>
        <dbReference type="ChEBI" id="CHEBI:58048"/>
        <dbReference type="ChEBI" id="CHEBI:58359"/>
        <dbReference type="ChEBI" id="CHEBI:456215"/>
        <dbReference type="EC" id="6.3.5.4"/>
    </reaction>
</comment>